<reference evidence="1 2" key="1">
    <citation type="journal article" date="2018" name="Mol. Plant">
        <title>The genome of Artemisia annua provides insight into the evolution of Asteraceae family and artemisinin biosynthesis.</title>
        <authorList>
            <person name="Shen Q."/>
            <person name="Zhang L."/>
            <person name="Liao Z."/>
            <person name="Wang S."/>
            <person name="Yan T."/>
            <person name="Shi P."/>
            <person name="Liu M."/>
            <person name="Fu X."/>
            <person name="Pan Q."/>
            <person name="Wang Y."/>
            <person name="Lv Z."/>
            <person name="Lu X."/>
            <person name="Zhang F."/>
            <person name="Jiang W."/>
            <person name="Ma Y."/>
            <person name="Chen M."/>
            <person name="Hao X."/>
            <person name="Li L."/>
            <person name="Tang Y."/>
            <person name="Lv G."/>
            <person name="Zhou Y."/>
            <person name="Sun X."/>
            <person name="Brodelius P.E."/>
            <person name="Rose J.K.C."/>
            <person name="Tang K."/>
        </authorList>
    </citation>
    <scope>NUCLEOTIDE SEQUENCE [LARGE SCALE GENOMIC DNA]</scope>
    <source>
        <strain evidence="2">cv. Huhao1</strain>
        <tissue evidence="1">Leaf</tissue>
    </source>
</reference>
<dbReference type="EMBL" id="PKPP01004495">
    <property type="protein sequence ID" value="PWA64096.1"/>
    <property type="molecule type" value="Genomic_DNA"/>
</dbReference>
<name>A0A2U1MSA3_ARTAN</name>
<evidence type="ECO:0000313" key="2">
    <source>
        <dbReference type="Proteomes" id="UP000245207"/>
    </source>
</evidence>
<organism evidence="1 2">
    <name type="scientific">Artemisia annua</name>
    <name type="common">Sweet wormwood</name>
    <dbReference type="NCBI Taxonomy" id="35608"/>
    <lineage>
        <taxon>Eukaryota</taxon>
        <taxon>Viridiplantae</taxon>
        <taxon>Streptophyta</taxon>
        <taxon>Embryophyta</taxon>
        <taxon>Tracheophyta</taxon>
        <taxon>Spermatophyta</taxon>
        <taxon>Magnoliopsida</taxon>
        <taxon>eudicotyledons</taxon>
        <taxon>Gunneridae</taxon>
        <taxon>Pentapetalae</taxon>
        <taxon>asterids</taxon>
        <taxon>campanulids</taxon>
        <taxon>Asterales</taxon>
        <taxon>Asteraceae</taxon>
        <taxon>Asteroideae</taxon>
        <taxon>Anthemideae</taxon>
        <taxon>Artemisiinae</taxon>
        <taxon>Artemisia</taxon>
    </lineage>
</organism>
<gene>
    <name evidence="1" type="ORF">CTI12_AA346870</name>
</gene>
<sequence>MDVDWLIEDAFETVSLVTDKFGLLILRSSMCRKRLVIALGLMAPSNKKAKKDKWSEEETLALCEFLNIYVTDHGRNVQFKWVEIQPKFATLFKRTFVSEKALKNKFDGMKREYNLWTLLKNGETGLG</sequence>
<dbReference type="Proteomes" id="UP000245207">
    <property type="component" value="Unassembled WGS sequence"/>
</dbReference>
<accession>A0A2U1MSA3</accession>
<protein>
    <submittedName>
        <fullName evidence="1">Myb/SANT-like domain-containing protein</fullName>
    </submittedName>
</protein>
<proteinExistence type="predicted"/>
<keyword evidence="2" id="KW-1185">Reference proteome</keyword>
<dbReference type="AlphaFoldDB" id="A0A2U1MSA3"/>
<comment type="caution">
    <text evidence="1">The sequence shown here is derived from an EMBL/GenBank/DDBJ whole genome shotgun (WGS) entry which is preliminary data.</text>
</comment>
<evidence type="ECO:0000313" key="1">
    <source>
        <dbReference type="EMBL" id="PWA64096.1"/>
    </source>
</evidence>